<dbReference type="AlphaFoldDB" id="A0A917ACY5"/>
<evidence type="ECO:0000313" key="1">
    <source>
        <dbReference type="EMBL" id="GGE42284.1"/>
    </source>
</evidence>
<dbReference type="CDD" id="cd07812">
    <property type="entry name" value="SRPBCC"/>
    <property type="match status" value="1"/>
</dbReference>
<comment type="caution">
    <text evidence="1">The sequence shown here is derived from an EMBL/GenBank/DDBJ whole genome shotgun (WGS) entry which is preliminary data.</text>
</comment>
<keyword evidence="2" id="KW-1185">Reference proteome</keyword>
<accession>A0A917ACY5</accession>
<dbReference type="InterPro" id="IPR023393">
    <property type="entry name" value="START-like_dom_sf"/>
</dbReference>
<protein>
    <submittedName>
        <fullName evidence="1">DNA polymerase III subunit gamma/tau</fullName>
    </submittedName>
</protein>
<sequence length="155" mass="17284">MKFSTRADIDAPIDHVFAELSDFPAFERGAMRRGALVKRLDSQQTRGPGMQWQADFTWRGRARTVLVDLADFDGPNHIGLSGKSGGLNGFCDIELIELSPKKTRMKLALDLKPQTLSARLLIQSLKLAKGSVDKRFQSRVAEYSSEIAARYRKSA</sequence>
<dbReference type="EMBL" id="BMFJ01000002">
    <property type="protein sequence ID" value="GGE42284.1"/>
    <property type="molecule type" value="Genomic_DNA"/>
</dbReference>
<proteinExistence type="predicted"/>
<dbReference type="Proteomes" id="UP000612855">
    <property type="component" value="Unassembled WGS sequence"/>
</dbReference>
<evidence type="ECO:0000313" key="2">
    <source>
        <dbReference type="Proteomes" id="UP000612855"/>
    </source>
</evidence>
<gene>
    <name evidence="1" type="ORF">GCM10011360_32130</name>
</gene>
<name>A0A917ACY5_9RHOB</name>
<reference evidence="2" key="1">
    <citation type="journal article" date="2019" name="Int. J. Syst. Evol. Microbiol.">
        <title>The Global Catalogue of Microorganisms (GCM) 10K type strain sequencing project: providing services to taxonomists for standard genome sequencing and annotation.</title>
        <authorList>
            <consortium name="The Broad Institute Genomics Platform"/>
            <consortium name="The Broad Institute Genome Sequencing Center for Infectious Disease"/>
            <person name="Wu L."/>
            <person name="Ma J."/>
        </authorList>
    </citation>
    <scope>NUCLEOTIDE SEQUENCE [LARGE SCALE GENOMIC DNA]</scope>
    <source>
        <strain evidence="2">CGMCC 1.12664</strain>
    </source>
</reference>
<dbReference type="Gene3D" id="3.30.530.20">
    <property type="match status" value="1"/>
</dbReference>
<organism evidence="1 2">
    <name type="scientific">Primorskyibacter flagellatus</name>
    <dbReference type="NCBI Taxonomy" id="1387277"/>
    <lineage>
        <taxon>Bacteria</taxon>
        <taxon>Pseudomonadati</taxon>
        <taxon>Pseudomonadota</taxon>
        <taxon>Alphaproteobacteria</taxon>
        <taxon>Rhodobacterales</taxon>
        <taxon>Roseobacteraceae</taxon>
        <taxon>Primorskyibacter</taxon>
    </lineage>
</organism>
<dbReference type="RefSeq" id="WP_188478844.1">
    <property type="nucleotide sequence ID" value="NZ_BMFJ01000002.1"/>
</dbReference>
<dbReference type="SUPFAM" id="SSF55961">
    <property type="entry name" value="Bet v1-like"/>
    <property type="match status" value="1"/>
</dbReference>